<dbReference type="InterPro" id="IPR006459">
    <property type="entry name" value="CASP/CASPL"/>
</dbReference>
<evidence type="ECO:0000313" key="10">
    <source>
        <dbReference type="EMBL" id="CAI9113170.1"/>
    </source>
</evidence>
<accession>A0AAV1E281</accession>
<proteinExistence type="inferred from homology"/>
<evidence type="ECO:0000256" key="2">
    <source>
        <dbReference type="ARBA" id="ARBA00007651"/>
    </source>
</evidence>
<dbReference type="InterPro" id="IPR006702">
    <property type="entry name" value="CASP_dom"/>
</dbReference>
<dbReference type="Pfam" id="PF04535">
    <property type="entry name" value="CASP_dom"/>
    <property type="match status" value="1"/>
</dbReference>
<feature type="transmembrane region" description="Helical" evidence="8">
    <location>
        <begin position="12"/>
        <end position="32"/>
    </location>
</feature>
<keyword evidence="11" id="KW-1185">Reference proteome</keyword>
<evidence type="ECO:0000256" key="5">
    <source>
        <dbReference type="ARBA" id="ARBA00022692"/>
    </source>
</evidence>
<feature type="transmembrane region" description="Helical" evidence="8">
    <location>
        <begin position="137"/>
        <end position="158"/>
    </location>
</feature>
<evidence type="ECO:0000256" key="7">
    <source>
        <dbReference type="ARBA" id="ARBA00023136"/>
    </source>
</evidence>
<sequence length="164" mass="17865">MATKPGNGFLGFQVIFRFLAIAGTIAAAYLIITTTQTISLFGIQFSARYNYSSAYKFFAYANCAAAGLSFFTLMSVLLIRPGNYFIVFLHDLVVGMCLMAACAAATAFGFIGKYGNSHTGWSQICDKFAKYCDKVTYAVGASYAAVVFYFILTIMCAYKSNTPQ</sequence>
<comment type="subcellular location">
    <subcellularLocation>
        <location evidence="1 8">Cell membrane</location>
        <topology evidence="1 8">Multi-pass membrane protein</topology>
    </subcellularLocation>
</comment>
<keyword evidence="7 8" id="KW-0472">Membrane</keyword>
<evidence type="ECO:0000256" key="1">
    <source>
        <dbReference type="ARBA" id="ARBA00004651"/>
    </source>
</evidence>
<dbReference type="PANTHER" id="PTHR36488">
    <property type="entry name" value="CASP-LIKE PROTEIN 1U1"/>
    <property type="match status" value="1"/>
</dbReference>
<organism evidence="10 11">
    <name type="scientific">Oldenlandia corymbosa var. corymbosa</name>
    <dbReference type="NCBI Taxonomy" id="529605"/>
    <lineage>
        <taxon>Eukaryota</taxon>
        <taxon>Viridiplantae</taxon>
        <taxon>Streptophyta</taxon>
        <taxon>Embryophyta</taxon>
        <taxon>Tracheophyta</taxon>
        <taxon>Spermatophyta</taxon>
        <taxon>Magnoliopsida</taxon>
        <taxon>eudicotyledons</taxon>
        <taxon>Gunneridae</taxon>
        <taxon>Pentapetalae</taxon>
        <taxon>asterids</taxon>
        <taxon>lamiids</taxon>
        <taxon>Gentianales</taxon>
        <taxon>Rubiaceae</taxon>
        <taxon>Rubioideae</taxon>
        <taxon>Spermacoceae</taxon>
        <taxon>Hedyotis-Oldenlandia complex</taxon>
        <taxon>Oldenlandia</taxon>
    </lineage>
</organism>
<evidence type="ECO:0000256" key="6">
    <source>
        <dbReference type="ARBA" id="ARBA00022989"/>
    </source>
</evidence>
<evidence type="ECO:0000313" key="11">
    <source>
        <dbReference type="Proteomes" id="UP001161247"/>
    </source>
</evidence>
<dbReference type="GO" id="GO:0005886">
    <property type="term" value="C:plasma membrane"/>
    <property type="evidence" value="ECO:0007669"/>
    <property type="project" value="UniProtKB-SubCell"/>
</dbReference>
<evidence type="ECO:0000256" key="8">
    <source>
        <dbReference type="RuleBase" id="RU361233"/>
    </source>
</evidence>
<feature type="transmembrane region" description="Helical" evidence="8">
    <location>
        <begin position="86"/>
        <end position="111"/>
    </location>
</feature>
<keyword evidence="4 8" id="KW-1003">Cell membrane</keyword>
<gene>
    <name evidence="10" type="ORF">OLC1_LOCUS20228</name>
</gene>
<evidence type="ECO:0000256" key="3">
    <source>
        <dbReference type="ARBA" id="ARBA00011489"/>
    </source>
</evidence>
<keyword evidence="5 8" id="KW-0812">Transmembrane</keyword>
<protein>
    <recommendedName>
        <fullName evidence="8">CASP-like protein</fullName>
    </recommendedName>
</protein>
<evidence type="ECO:0000259" key="9">
    <source>
        <dbReference type="Pfam" id="PF04535"/>
    </source>
</evidence>
<dbReference type="AlphaFoldDB" id="A0AAV1E281"/>
<dbReference type="NCBIfam" id="TIGR01569">
    <property type="entry name" value="A_tha_TIGR01569"/>
    <property type="match status" value="1"/>
</dbReference>
<dbReference type="InterPro" id="IPR044173">
    <property type="entry name" value="CASPL"/>
</dbReference>
<feature type="domain" description="Casparian strip membrane protein" evidence="9">
    <location>
        <begin position="11"/>
        <end position="148"/>
    </location>
</feature>
<reference evidence="10" key="1">
    <citation type="submission" date="2023-03" db="EMBL/GenBank/DDBJ databases">
        <authorList>
            <person name="Julca I."/>
        </authorList>
    </citation>
    <scope>NUCLEOTIDE SEQUENCE</scope>
</reference>
<feature type="transmembrane region" description="Helical" evidence="8">
    <location>
        <begin position="57"/>
        <end position="79"/>
    </location>
</feature>
<comment type="subunit">
    <text evidence="3 8">Homodimer and heterodimers.</text>
</comment>
<evidence type="ECO:0000256" key="4">
    <source>
        <dbReference type="ARBA" id="ARBA00022475"/>
    </source>
</evidence>
<name>A0AAV1E281_OLDCO</name>
<keyword evidence="6 8" id="KW-1133">Transmembrane helix</keyword>
<comment type="similarity">
    <text evidence="2 8">Belongs to the Casparian strip membrane proteins (CASP) family.</text>
</comment>
<dbReference type="EMBL" id="OX459124">
    <property type="protein sequence ID" value="CAI9113170.1"/>
    <property type="molecule type" value="Genomic_DNA"/>
</dbReference>
<dbReference type="Proteomes" id="UP001161247">
    <property type="component" value="Chromosome 7"/>
</dbReference>
<dbReference type="PANTHER" id="PTHR36488:SF8">
    <property type="entry name" value="CASP-LIKE PROTEIN 1U1"/>
    <property type="match status" value="1"/>
</dbReference>